<dbReference type="EMBL" id="JADPIE010000006">
    <property type="protein sequence ID" value="MBF8437535.1"/>
    <property type="molecule type" value="Genomic_DNA"/>
</dbReference>
<evidence type="ECO:0000313" key="2">
    <source>
        <dbReference type="EMBL" id="MBF8437535.1"/>
    </source>
</evidence>
<sequence length="125" mass="13918">MTEERLKILEMVAKGKLSAEEADQLMATMEESDKMYQGKAEKTPPKKSKSLKILVQEGGKEKVNLSIPLSLAQAFTGFMPDNARAKLEDKNINITELLENLENSTGDGKLVDIDEGNEHVEIRIE</sequence>
<comment type="caution">
    <text evidence="2">The sequence shown here is derived from an EMBL/GenBank/DDBJ whole genome shotgun (WGS) entry which is preliminary data.</text>
</comment>
<dbReference type="Pfam" id="PF22746">
    <property type="entry name" value="SHOCT-like_DUF2089-C"/>
    <property type="match status" value="1"/>
</dbReference>
<proteinExistence type="predicted"/>
<dbReference type="RefSeq" id="WP_270454529.1">
    <property type="nucleotide sequence ID" value="NZ_JADPIE010000006.1"/>
</dbReference>
<keyword evidence="3" id="KW-1185">Reference proteome</keyword>
<dbReference type="InterPro" id="IPR053959">
    <property type="entry name" value="YvlB/LiaX_N"/>
</dbReference>
<evidence type="ECO:0000259" key="1">
    <source>
        <dbReference type="Pfam" id="PF22746"/>
    </source>
</evidence>
<name>A0A931AVI0_9FIRM</name>
<gene>
    <name evidence="2" type="ORF">I0Q91_10610</name>
</gene>
<dbReference type="Proteomes" id="UP000621436">
    <property type="component" value="Unassembled WGS sequence"/>
</dbReference>
<reference evidence="2" key="1">
    <citation type="submission" date="2020-11" db="EMBL/GenBank/DDBJ databases">
        <title>Halonatronomonas betainensis gen. nov., sp. nov. a novel haloalkaliphilic representative of the family Halanaerobiacae capable of betaine degradation.</title>
        <authorList>
            <person name="Boltyanskaya Y."/>
            <person name="Kevbrin V."/>
            <person name="Detkova E."/>
            <person name="Grouzdev D.S."/>
            <person name="Koziaeva V."/>
            <person name="Zhilina T."/>
        </authorList>
    </citation>
    <scope>NUCLEOTIDE SEQUENCE</scope>
    <source>
        <strain evidence="2">Z-7014</strain>
    </source>
</reference>
<protein>
    <recommendedName>
        <fullName evidence="1">YvlB/LiaX N-terminal domain-containing protein</fullName>
    </recommendedName>
</protein>
<feature type="domain" description="YvlB/LiaX N-terminal" evidence="1">
    <location>
        <begin position="3"/>
        <end position="33"/>
    </location>
</feature>
<dbReference type="AlphaFoldDB" id="A0A931AVI0"/>
<evidence type="ECO:0000313" key="3">
    <source>
        <dbReference type="Proteomes" id="UP000621436"/>
    </source>
</evidence>
<accession>A0A931AVI0</accession>
<organism evidence="2 3">
    <name type="scientific">Halonatronomonas betaini</name>
    <dbReference type="NCBI Taxonomy" id="2778430"/>
    <lineage>
        <taxon>Bacteria</taxon>
        <taxon>Bacillati</taxon>
        <taxon>Bacillota</taxon>
        <taxon>Clostridia</taxon>
        <taxon>Halanaerobiales</taxon>
        <taxon>Halarsenatibacteraceae</taxon>
        <taxon>Halonatronomonas</taxon>
    </lineage>
</organism>